<keyword evidence="3" id="KW-1185">Reference proteome</keyword>
<feature type="compositionally biased region" description="Basic and acidic residues" evidence="1">
    <location>
        <begin position="1"/>
        <end position="17"/>
    </location>
</feature>
<feature type="region of interest" description="Disordered" evidence="1">
    <location>
        <begin position="64"/>
        <end position="83"/>
    </location>
</feature>
<accession>A0ABN2KE05</accession>
<sequence>MQHRHSDDKNGPDDPHSRHTSWFSPVPGQVAGSQGEIHVSGQQEMRHRVRPSSPFCFLSVSTSVWSDRGSGPDARAGMMAGERHSRHTWDVYIQI</sequence>
<dbReference type="Proteomes" id="UP001500655">
    <property type="component" value="Unassembled WGS sequence"/>
</dbReference>
<evidence type="ECO:0000256" key="1">
    <source>
        <dbReference type="SAM" id="MobiDB-lite"/>
    </source>
</evidence>
<feature type="region of interest" description="Disordered" evidence="1">
    <location>
        <begin position="1"/>
        <end position="50"/>
    </location>
</feature>
<evidence type="ECO:0000313" key="2">
    <source>
        <dbReference type="EMBL" id="GAA1753967.1"/>
    </source>
</evidence>
<name>A0ABN2KE05_9ACTN</name>
<comment type="caution">
    <text evidence="2">The sequence shown here is derived from an EMBL/GenBank/DDBJ whole genome shotgun (WGS) entry which is preliminary data.</text>
</comment>
<proteinExistence type="predicted"/>
<gene>
    <name evidence="2" type="ORF">GCM10009681_26340</name>
</gene>
<evidence type="ECO:0000313" key="3">
    <source>
        <dbReference type="Proteomes" id="UP001500655"/>
    </source>
</evidence>
<dbReference type="EMBL" id="BAAALS010000011">
    <property type="protein sequence ID" value="GAA1753967.1"/>
    <property type="molecule type" value="Genomic_DNA"/>
</dbReference>
<protein>
    <submittedName>
        <fullName evidence="2">Uncharacterized protein</fullName>
    </submittedName>
</protein>
<reference evidence="2 3" key="1">
    <citation type="journal article" date="2019" name="Int. J. Syst. Evol. Microbiol.">
        <title>The Global Catalogue of Microorganisms (GCM) 10K type strain sequencing project: providing services to taxonomists for standard genome sequencing and annotation.</title>
        <authorList>
            <consortium name="The Broad Institute Genomics Platform"/>
            <consortium name="The Broad Institute Genome Sequencing Center for Infectious Disease"/>
            <person name="Wu L."/>
            <person name="Ma J."/>
        </authorList>
    </citation>
    <scope>NUCLEOTIDE SEQUENCE [LARGE SCALE GENOMIC DNA]</scope>
    <source>
        <strain evidence="2 3">JCM 13249</strain>
    </source>
</reference>
<organism evidence="2 3">
    <name type="scientific">Luedemannella helvata</name>
    <dbReference type="NCBI Taxonomy" id="349315"/>
    <lineage>
        <taxon>Bacteria</taxon>
        <taxon>Bacillati</taxon>
        <taxon>Actinomycetota</taxon>
        <taxon>Actinomycetes</taxon>
        <taxon>Micromonosporales</taxon>
        <taxon>Micromonosporaceae</taxon>
        <taxon>Luedemannella</taxon>
    </lineage>
</organism>